<proteinExistence type="inferred from homology"/>
<dbReference type="Pfam" id="PF05811">
    <property type="entry name" value="DUF842"/>
    <property type="match status" value="1"/>
</dbReference>
<dbReference type="OrthoDB" id="9975421at2759"/>
<keyword evidence="3" id="KW-1185">Reference proteome</keyword>
<dbReference type="InterPro" id="IPR008560">
    <property type="entry name" value="DUF842_euk"/>
</dbReference>
<dbReference type="PANTHER" id="PTHR21096">
    <property type="entry name" value="PROTEIN FAM136A"/>
    <property type="match status" value="1"/>
</dbReference>
<gene>
    <name evidence="2" type="ORF">BQ4739_LOCUS5384</name>
</gene>
<dbReference type="GO" id="GO:0005737">
    <property type="term" value="C:cytoplasm"/>
    <property type="evidence" value="ECO:0007669"/>
    <property type="project" value="TreeGrafter"/>
</dbReference>
<evidence type="ECO:0008006" key="4">
    <source>
        <dbReference type="Google" id="ProtNLM"/>
    </source>
</evidence>
<evidence type="ECO:0000256" key="1">
    <source>
        <dbReference type="ARBA" id="ARBA00009952"/>
    </source>
</evidence>
<accession>A0A383VH98</accession>
<dbReference type="EMBL" id="FNXT01000503">
    <property type="protein sequence ID" value="SZX64908.1"/>
    <property type="molecule type" value="Genomic_DNA"/>
</dbReference>
<reference evidence="2 3" key="1">
    <citation type="submission" date="2016-10" db="EMBL/GenBank/DDBJ databases">
        <authorList>
            <person name="Cai Z."/>
        </authorList>
    </citation>
    <scope>NUCLEOTIDE SEQUENCE [LARGE SCALE GENOMIC DNA]</scope>
</reference>
<name>A0A383VH98_TETOB</name>
<evidence type="ECO:0000313" key="2">
    <source>
        <dbReference type="EMBL" id="SZX64908.1"/>
    </source>
</evidence>
<evidence type="ECO:0000313" key="3">
    <source>
        <dbReference type="Proteomes" id="UP000256970"/>
    </source>
</evidence>
<dbReference type="AlphaFoldDB" id="A0A383VH98"/>
<dbReference type="Proteomes" id="UP000256970">
    <property type="component" value="Unassembled WGS sequence"/>
</dbReference>
<organism evidence="2 3">
    <name type="scientific">Tetradesmus obliquus</name>
    <name type="common">Green alga</name>
    <name type="synonym">Acutodesmus obliquus</name>
    <dbReference type="NCBI Taxonomy" id="3088"/>
    <lineage>
        <taxon>Eukaryota</taxon>
        <taxon>Viridiplantae</taxon>
        <taxon>Chlorophyta</taxon>
        <taxon>core chlorophytes</taxon>
        <taxon>Chlorophyceae</taxon>
        <taxon>CS clade</taxon>
        <taxon>Sphaeropleales</taxon>
        <taxon>Scenedesmaceae</taxon>
        <taxon>Tetradesmus</taxon>
    </lineage>
</organism>
<dbReference type="PANTHER" id="PTHR21096:SF0">
    <property type="entry name" value="PROTEIN FAM136A"/>
    <property type="match status" value="1"/>
</dbReference>
<protein>
    <recommendedName>
        <fullName evidence="4">Protein FAM136A</fullName>
    </recommendedName>
</protein>
<comment type="similarity">
    <text evidence="1">Belongs to the FAM136 family.</text>
</comment>
<sequence>MSQPPTVQKLQSTLEAAMDELQRKNLIPLQKDSFLCAAKCCDKHSDMQALQQCTVNCQAKVQTAHQVLYGNLEDFQKRFQRCLLRCEDQAKDALPPKPKEKDMEKAQDQIMECMDLCAVEYTGKVAKLKADVGSSLSQIGK</sequence>